<evidence type="ECO:0000256" key="1">
    <source>
        <dbReference type="ARBA" id="ARBA00022603"/>
    </source>
</evidence>
<reference evidence="4 5" key="1">
    <citation type="submission" date="2021-12" db="EMBL/GenBank/DDBJ databases">
        <title>Genome sequence of Kibdelosporangium philippinense ATCC 49844.</title>
        <authorList>
            <person name="Fedorov E.A."/>
            <person name="Omeragic M."/>
            <person name="Shalygina K.F."/>
            <person name="Maclea K.S."/>
        </authorList>
    </citation>
    <scope>NUCLEOTIDE SEQUENCE [LARGE SCALE GENOMIC DNA]</scope>
    <source>
        <strain evidence="4 5">ATCC 49844</strain>
    </source>
</reference>
<dbReference type="Gene3D" id="3.40.50.150">
    <property type="entry name" value="Vaccinia Virus protein VP39"/>
    <property type="match status" value="1"/>
</dbReference>
<evidence type="ECO:0000313" key="4">
    <source>
        <dbReference type="EMBL" id="MCE7008669.1"/>
    </source>
</evidence>
<evidence type="ECO:0000256" key="2">
    <source>
        <dbReference type="ARBA" id="ARBA00022679"/>
    </source>
</evidence>
<accession>A0ABS8ZLM7</accession>
<keyword evidence="5" id="KW-1185">Reference proteome</keyword>
<proteinExistence type="predicted"/>
<feature type="domain" description="Methyltransferase" evidence="3">
    <location>
        <begin position="48"/>
        <end position="134"/>
    </location>
</feature>
<sequence length="277" mass="30037">MAEQSWQWDPSLYSGSARYYPRGRMPYPKALADALAAELELDGSGRLLDIGCGPGSLTLLLADRFEQAIGVDADPDMLNEASRLAAEANVDNTQWHHLRAEDLPASLGTFRLVTFAQSFHWMDRPKVAAIARGMLATDGAVAHVHAVTHEGIEGTEALPHPRPPHAAITELVRSYLGPTRRAGQGTLPNGTARGEDAIYRAAGFTGPQHIEIPGRVLTRSADEVVAAVFSLSSAAPHLFGDELPKFEAELRKLLHDASPTGTFSEQTREIAVHIWRP</sequence>
<dbReference type="SUPFAM" id="SSF53335">
    <property type="entry name" value="S-adenosyl-L-methionine-dependent methyltransferases"/>
    <property type="match status" value="1"/>
</dbReference>
<dbReference type="PANTHER" id="PTHR44942:SF4">
    <property type="entry name" value="METHYLTRANSFERASE TYPE 11 DOMAIN-CONTAINING PROTEIN"/>
    <property type="match status" value="1"/>
</dbReference>
<protein>
    <submittedName>
        <fullName evidence="4">Class I SAM-dependent methyltransferase</fullName>
    </submittedName>
</protein>
<gene>
    <name evidence="4" type="ORF">LWC34_38525</name>
</gene>
<dbReference type="InterPro" id="IPR041698">
    <property type="entry name" value="Methyltransf_25"/>
</dbReference>
<evidence type="ECO:0000259" key="3">
    <source>
        <dbReference type="Pfam" id="PF13649"/>
    </source>
</evidence>
<dbReference type="EMBL" id="JAJVCN010000003">
    <property type="protein sequence ID" value="MCE7008669.1"/>
    <property type="molecule type" value="Genomic_DNA"/>
</dbReference>
<dbReference type="CDD" id="cd02440">
    <property type="entry name" value="AdoMet_MTases"/>
    <property type="match status" value="1"/>
</dbReference>
<dbReference type="InterPro" id="IPR029063">
    <property type="entry name" value="SAM-dependent_MTases_sf"/>
</dbReference>
<dbReference type="InterPro" id="IPR051052">
    <property type="entry name" value="Diverse_substrate_MTase"/>
</dbReference>
<dbReference type="GO" id="GO:0008168">
    <property type="term" value="F:methyltransferase activity"/>
    <property type="evidence" value="ECO:0007669"/>
    <property type="project" value="UniProtKB-KW"/>
</dbReference>
<keyword evidence="1 4" id="KW-0489">Methyltransferase</keyword>
<name>A0ABS8ZLM7_9PSEU</name>
<keyword evidence="2" id="KW-0808">Transferase</keyword>
<organism evidence="4 5">
    <name type="scientific">Kibdelosporangium philippinense</name>
    <dbReference type="NCBI Taxonomy" id="211113"/>
    <lineage>
        <taxon>Bacteria</taxon>
        <taxon>Bacillati</taxon>
        <taxon>Actinomycetota</taxon>
        <taxon>Actinomycetes</taxon>
        <taxon>Pseudonocardiales</taxon>
        <taxon>Pseudonocardiaceae</taxon>
        <taxon>Kibdelosporangium</taxon>
    </lineage>
</organism>
<comment type="caution">
    <text evidence="4">The sequence shown here is derived from an EMBL/GenBank/DDBJ whole genome shotgun (WGS) entry which is preliminary data.</text>
</comment>
<dbReference type="Pfam" id="PF13649">
    <property type="entry name" value="Methyltransf_25"/>
    <property type="match status" value="1"/>
</dbReference>
<dbReference type="RefSeq" id="WP_233730147.1">
    <property type="nucleotide sequence ID" value="NZ_JAJVCN010000003.1"/>
</dbReference>
<dbReference type="Proteomes" id="UP001521150">
    <property type="component" value="Unassembled WGS sequence"/>
</dbReference>
<dbReference type="GO" id="GO:0032259">
    <property type="term" value="P:methylation"/>
    <property type="evidence" value="ECO:0007669"/>
    <property type="project" value="UniProtKB-KW"/>
</dbReference>
<evidence type="ECO:0000313" key="5">
    <source>
        <dbReference type="Proteomes" id="UP001521150"/>
    </source>
</evidence>
<dbReference type="PANTHER" id="PTHR44942">
    <property type="entry name" value="METHYLTRANSF_11 DOMAIN-CONTAINING PROTEIN"/>
    <property type="match status" value="1"/>
</dbReference>